<dbReference type="Proteomes" id="UP000190166">
    <property type="component" value="Unassembled WGS sequence"/>
</dbReference>
<dbReference type="GO" id="GO:0005737">
    <property type="term" value="C:cytoplasm"/>
    <property type="evidence" value="ECO:0007669"/>
    <property type="project" value="InterPro"/>
</dbReference>
<dbReference type="Gene3D" id="3.30.565.10">
    <property type="entry name" value="Histidine kinase-like ATPase, C-terminal domain"/>
    <property type="match status" value="1"/>
</dbReference>
<reference evidence="11 12" key="1">
    <citation type="submission" date="2017-02" db="EMBL/GenBank/DDBJ databases">
        <authorList>
            <person name="Peterson S.W."/>
        </authorList>
    </citation>
    <scope>NUCLEOTIDE SEQUENCE [LARGE SCALE GENOMIC DNA]</scope>
    <source>
        <strain evidence="11 12">DSM 18108</strain>
    </source>
</reference>
<dbReference type="PRINTS" id="PR00996">
    <property type="entry name" value="CHERMTFRASE"/>
</dbReference>
<evidence type="ECO:0000259" key="9">
    <source>
        <dbReference type="PROSITE" id="PS50122"/>
    </source>
</evidence>
<evidence type="ECO:0000256" key="6">
    <source>
        <dbReference type="PROSITE-ProRule" id="PRU00050"/>
    </source>
</evidence>
<feature type="domain" description="CheR-type methyltransferase" evidence="10">
    <location>
        <begin position="199"/>
        <end position="449"/>
    </location>
</feature>
<keyword evidence="3" id="KW-0489">Methyltransferase</keyword>
<keyword evidence="4" id="KW-0808">Transferase</keyword>
<evidence type="ECO:0000256" key="4">
    <source>
        <dbReference type="ARBA" id="ARBA00022679"/>
    </source>
</evidence>
<name>A0A1T5N712_9BACT</name>
<dbReference type="SMART" id="SM00138">
    <property type="entry name" value="MeTrc"/>
    <property type="match status" value="1"/>
</dbReference>
<dbReference type="PROSITE" id="PS50123">
    <property type="entry name" value="CHER"/>
    <property type="match status" value="1"/>
</dbReference>
<evidence type="ECO:0000256" key="2">
    <source>
        <dbReference type="ARBA" id="ARBA00001541"/>
    </source>
</evidence>
<dbReference type="Gene3D" id="1.10.287.130">
    <property type="match status" value="1"/>
</dbReference>
<keyword evidence="5" id="KW-0949">S-adenosyl-L-methionine</keyword>
<dbReference type="SMART" id="SM00388">
    <property type="entry name" value="HisKA"/>
    <property type="match status" value="1"/>
</dbReference>
<proteinExistence type="predicted"/>
<dbReference type="Gene3D" id="3.40.50.150">
    <property type="entry name" value="Vaccinia Virus protein VP39"/>
    <property type="match status" value="1"/>
</dbReference>
<dbReference type="Pfam" id="PF01739">
    <property type="entry name" value="CheR"/>
    <property type="match status" value="1"/>
</dbReference>
<organism evidence="11 12">
    <name type="scientific">Chitinophaga ginsengisegetis</name>
    <dbReference type="NCBI Taxonomy" id="393003"/>
    <lineage>
        <taxon>Bacteria</taxon>
        <taxon>Pseudomonadati</taxon>
        <taxon>Bacteroidota</taxon>
        <taxon>Chitinophagia</taxon>
        <taxon>Chitinophagales</taxon>
        <taxon>Chitinophagaceae</taxon>
        <taxon>Chitinophaga</taxon>
    </lineage>
</organism>
<keyword evidence="12" id="KW-1185">Reference proteome</keyword>
<dbReference type="Gene3D" id="3.40.50.180">
    <property type="entry name" value="Methylesterase CheB, C-terminal domain"/>
    <property type="match status" value="1"/>
</dbReference>
<dbReference type="SUPFAM" id="SSF52738">
    <property type="entry name" value="Methylesterase CheB, C-terminal domain"/>
    <property type="match status" value="1"/>
</dbReference>
<feature type="active site" evidence="6">
    <location>
        <position position="18"/>
    </location>
</feature>
<dbReference type="InterPro" id="IPR022642">
    <property type="entry name" value="CheR_C"/>
</dbReference>
<feature type="coiled-coil region" evidence="7">
    <location>
        <begin position="639"/>
        <end position="704"/>
    </location>
</feature>
<dbReference type="CDD" id="cd16434">
    <property type="entry name" value="CheB-CheR_fusion"/>
    <property type="match status" value="1"/>
</dbReference>
<dbReference type="PROSITE" id="PS50122">
    <property type="entry name" value="CHEB"/>
    <property type="match status" value="1"/>
</dbReference>
<keyword evidence="6" id="KW-0145">Chemotaxis</keyword>
<dbReference type="InterPro" id="IPR005467">
    <property type="entry name" value="His_kinase_dom"/>
</dbReference>
<dbReference type="PANTHER" id="PTHR24422:SF10">
    <property type="entry name" value="CHEMOTAXIS PROTEIN METHYLTRANSFERASE 2"/>
    <property type="match status" value="1"/>
</dbReference>
<dbReference type="PROSITE" id="PS50109">
    <property type="entry name" value="HIS_KIN"/>
    <property type="match status" value="1"/>
</dbReference>
<keyword evidence="7" id="KW-0175">Coiled coil</keyword>
<feature type="domain" description="CheB-type methylesterase" evidence="9">
    <location>
        <begin position="9"/>
        <end position="194"/>
    </location>
</feature>
<dbReference type="InterPro" id="IPR022641">
    <property type="entry name" value="CheR_N"/>
</dbReference>
<evidence type="ECO:0000256" key="1">
    <source>
        <dbReference type="ARBA" id="ARBA00000085"/>
    </source>
</evidence>
<comment type="catalytic activity">
    <reaction evidence="2">
        <text>L-glutamyl-[protein] + S-adenosyl-L-methionine = [protein]-L-glutamate 5-O-methyl ester + S-adenosyl-L-homocysteine</text>
        <dbReference type="Rhea" id="RHEA:24452"/>
        <dbReference type="Rhea" id="RHEA-COMP:10208"/>
        <dbReference type="Rhea" id="RHEA-COMP:10311"/>
        <dbReference type="ChEBI" id="CHEBI:29973"/>
        <dbReference type="ChEBI" id="CHEBI:57856"/>
        <dbReference type="ChEBI" id="CHEBI:59789"/>
        <dbReference type="ChEBI" id="CHEBI:82795"/>
        <dbReference type="EC" id="2.1.1.80"/>
    </reaction>
</comment>
<dbReference type="InterPro" id="IPR000673">
    <property type="entry name" value="Sig_transdc_resp-reg_Me-estase"/>
</dbReference>
<dbReference type="Gene3D" id="1.10.155.10">
    <property type="entry name" value="Chemotaxis receptor methyltransferase CheR, N-terminal domain"/>
    <property type="match status" value="1"/>
</dbReference>
<feature type="active site" evidence="6">
    <location>
        <position position="136"/>
    </location>
</feature>
<evidence type="ECO:0000256" key="7">
    <source>
        <dbReference type="SAM" id="Coils"/>
    </source>
</evidence>
<sequence length="1070" mass="121354">MSTHYNQEPHFIIAIGASAGGLEELQSFFDHTPLAQASYVIIQHLPADYKSRMAEILSRHSQLKVTEAANNMLVEPNQVYLIPSQQCMTIQDGRLLLKDKDSSSAPHKTINTFFNSLAADSEYHIIAVILSGSGNDGSEGIVNISRAGGLIIVQDPDTAQYNSMPLEAIATGVADHILAPADMPMVITQYVSKAKRSILPPAAQAMEDKSVIAIIDLIRERLPFDFSEYKPTTILRRIRRRMVYLALDAVEAYYQYLLAHPGEVETLAQSFMISVSAFFRNPEAFQVIAETVLPEIVQRKKEEEEIKIWIAGCATGEEAYTMAILLHEQLEKAGKDIQVKVFATDIDKPALEFAGKGLYGDAIRSELSAERLEKYFNQEGNGYRIKQHIRKMLIFAQHNVVKNPPYCNMDLISCRNLLIYMNISLQKKALSMLHFGLSQKGYLFLGSSENPGMLLPYLTEINKKWKIYRNQESARSVRFDIFTPVMIADNSLAPLIPSKKTGNTGKRSIMLEEVNEMLLEEVNVAGMCVDQDNQVVKYFGKVEHFLLQQVFSFDLMELLPKSLGVVYVTAARQARKDNERITVTGIPVADYDPAKIIDLTIRPLRAREGDRSLLLVLFSENKEEQKQEVQPFDVQTYLNAGLQSLEEELKDTRERLQEATEKLEASSENMQSFNEELVSANEEMQSANEEMQSVNEELQTINTDYQLKIKELNVLNDDMDNYFRSNLNGQLFVDNNLMLKKFSPAAVKHINLQESDIGRPIQHITVNFKYNSLEQDLLSVIKNGAVLLRVVESLNGNWYQMMIMPYIRQLDHEQDGAIISFNDITLLNKAQLELHRSNLSLQRINEDLDNFVYSASHDLLGPLTNIEGLMRLLDEKLDMEDNEVVRYTDMIQSSIVRFKENLRELAEVGKIESESLKEAQEVDVSTILDEVFFSIQDKVQAAKAVVIRNLEESHLVFSKKNFRSIIYNLLTNAIKFRSPDRQLKIHINTRKENGFLLLEVKDNGIGIEQDKLGTVFNMYKRLHPEMEGLGIGLFLVRKIVDASGGMTEVNSILHEGSTFKIFFNPKQTQG</sequence>
<evidence type="ECO:0000313" key="11">
    <source>
        <dbReference type="EMBL" id="SKC96277.1"/>
    </source>
</evidence>
<dbReference type="InterPro" id="IPR036097">
    <property type="entry name" value="HisK_dim/P_sf"/>
</dbReference>
<dbReference type="SUPFAM" id="SSF53335">
    <property type="entry name" value="S-adenosyl-L-methionine-dependent methyltransferases"/>
    <property type="match status" value="1"/>
</dbReference>
<evidence type="ECO:0000256" key="5">
    <source>
        <dbReference type="ARBA" id="ARBA00022691"/>
    </source>
</evidence>
<dbReference type="STRING" id="393003.SAMN05660461_0649"/>
<dbReference type="Pfam" id="PF03705">
    <property type="entry name" value="CheR_N"/>
    <property type="match status" value="1"/>
</dbReference>
<dbReference type="InterPro" id="IPR003661">
    <property type="entry name" value="HisK_dim/P_dom"/>
</dbReference>
<dbReference type="PANTHER" id="PTHR24422">
    <property type="entry name" value="CHEMOTAXIS PROTEIN METHYLTRANSFERASE"/>
    <property type="match status" value="1"/>
</dbReference>
<feature type="active site" evidence="6">
    <location>
        <position position="44"/>
    </location>
</feature>
<dbReference type="SUPFAM" id="SSF47384">
    <property type="entry name" value="Homodimeric domain of signal transducing histidine kinase"/>
    <property type="match status" value="1"/>
</dbReference>
<dbReference type="GO" id="GO:0006935">
    <property type="term" value="P:chemotaxis"/>
    <property type="evidence" value="ECO:0007669"/>
    <property type="project" value="UniProtKB-UniRule"/>
</dbReference>
<dbReference type="InterPro" id="IPR003594">
    <property type="entry name" value="HATPase_dom"/>
</dbReference>
<dbReference type="AlphaFoldDB" id="A0A1T5N712"/>
<evidence type="ECO:0000259" key="10">
    <source>
        <dbReference type="PROSITE" id="PS50123"/>
    </source>
</evidence>
<dbReference type="Pfam" id="PF02518">
    <property type="entry name" value="HATPase_c"/>
    <property type="match status" value="1"/>
</dbReference>
<dbReference type="SUPFAM" id="SSF55874">
    <property type="entry name" value="ATPase domain of HSP90 chaperone/DNA topoisomerase II/histidine kinase"/>
    <property type="match status" value="1"/>
</dbReference>
<evidence type="ECO:0000259" key="8">
    <source>
        <dbReference type="PROSITE" id="PS50109"/>
    </source>
</evidence>
<dbReference type="Pfam" id="PF13596">
    <property type="entry name" value="PAS_10"/>
    <property type="match status" value="1"/>
</dbReference>
<dbReference type="InterPro" id="IPR029063">
    <property type="entry name" value="SAM-dependent_MTases_sf"/>
</dbReference>
<dbReference type="RefSeq" id="WP_079467968.1">
    <property type="nucleotide sequence ID" value="NZ_FUZZ01000001.1"/>
</dbReference>
<dbReference type="GO" id="GO:0008984">
    <property type="term" value="F:protein-glutamate methylesterase activity"/>
    <property type="evidence" value="ECO:0007669"/>
    <property type="project" value="InterPro"/>
</dbReference>
<dbReference type="Pfam" id="PF01339">
    <property type="entry name" value="CheB_methylest"/>
    <property type="match status" value="1"/>
</dbReference>
<dbReference type="GO" id="GO:0000155">
    <property type="term" value="F:phosphorelay sensor kinase activity"/>
    <property type="evidence" value="ECO:0007669"/>
    <property type="project" value="InterPro"/>
</dbReference>
<evidence type="ECO:0000256" key="3">
    <source>
        <dbReference type="ARBA" id="ARBA00022603"/>
    </source>
</evidence>
<dbReference type="GO" id="GO:0032259">
    <property type="term" value="P:methylation"/>
    <property type="evidence" value="ECO:0007669"/>
    <property type="project" value="UniProtKB-KW"/>
</dbReference>
<dbReference type="InterPro" id="IPR000780">
    <property type="entry name" value="CheR_MeTrfase"/>
</dbReference>
<gene>
    <name evidence="11" type="ORF">SAMN05660461_0649</name>
</gene>
<accession>A0A1T5N712</accession>
<feature type="domain" description="Histidine kinase" evidence="8">
    <location>
        <begin position="854"/>
        <end position="1067"/>
    </location>
</feature>
<dbReference type="GO" id="GO:0000156">
    <property type="term" value="F:phosphorelay response regulator activity"/>
    <property type="evidence" value="ECO:0007669"/>
    <property type="project" value="InterPro"/>
</dbReference>
<dbReference type="SMART" id="SM00387">
    <property type="entry name" value="HATPase_c"/>
    <property type="match status" value="1"/>
</dbReference>
<dbReference type="InterPro" id="IPR050903">
    <property type="entry name" value="Bact_Chemotaxis_MeTrfase"/>
</dbReference>
<keyword evidence="6" id="KW-0378">Hydrolase</keyword>
<dbReference type="InterPro" id="IPR036890">
    <property type="entry name" value="HATPase_C_sf"/>
</dbReference>
<dbReference type="EMBL" id="FUZZ01000001">
    <property type="protein sequence ID" value="SKC96277.1"/>
    <property type="molecule type" value="Genomic_DNA"/>
</dbReference>
<protein>
    <submittedName>
        <fullName evidence="11">Two-component system, chemotaxis family, CheB/CheR fusion protein</fullName>
    </submittedName>
</protein>
<comment type="catalytic activity">
    <reaction evidence="1">
        <text>ATP + protein L-histidine = ADP + protein N-phospho-L-histidine.</text>
        <dbReference type="EC" id="2.7.13.3"/>
    </reaction>
</comment>
<dbReference type="GO" id="GO:0008983">
    <property type="term" value="F:protein-glutamate O-methyltransferase activity"/>
    <property type="evidence" value="ECO:0007669"/>
    <property type="project" value="UniProtKB-EC"/>
</dbReference>
<dbReference type="InterPro" id="IPR035909">
    <property type="entry name" value="CheB_C"/>
</dbReference>
<evidence type="ECO:0000313" key="12">
    <source>
        <dbReference type="Proteomes" id="UP000190166"/>
    </source>
</evidence>
<dbReference type="SUPFAM" id="SSF47757">
    <property type="entry name" value="Chemotaxis receptor methyltransferase CheR, N-terminal domain"/>
    <property type="match status" value="1"/>
</dbReference>
<dbReference type="InterPro" id="IPR036804">
    <property type="entry name" value="CheR_N_sf"/>
</dbReference>